<feature type="region of interest" description="Disordered" evidence="4">
    <location>
        <begin position="1"/>
        <end position="22"/>
    </location>
</feature>
<dbReference type="SUPFAM" id="SSF49503">
    <property type="entry name" value="Cupredoxins"/>
    <property type="match status" value="1"/>
</dbReference>
<dbReference type="InterPro" id="IPR002429">
    <property type="entry name" value="CcO_II-like_C"/>
</dbReference>
<evidence type="ECO:0000313" key="8">
    <source>
        <dbReference type="Proteomes" id="UP000620633"/>
    </source>
</evidence>
<feature type="region of interest" description="Disordered" evidence="4">
    <location>
        <begin position="194"/>
        <end position="215"/>
    </location>
</feature>
<name>A0ABQ2SKM6_9DEIO</name>
<organism evidence="7 8">
    <name type="scientific">Deinococcus knuensis</name>
    <dbReference type="NCBI Taxonomy" id="1837380"/>
    <lineage>
        <taxon>Bacteria</taxon>
        <taxon>Thermotogati</taxon>
        <taxon>Deinococcota</taxon>
        <taxon>Deinococci</taxon>
        <taxon>Deinococcales</taxon>
        <taxon>Deinococcaceae</taxon>
        <taxon>Deinococcus</taxon>
    </lineage>
</organism>
<comment type="subcellular location">
    <subcellularLocation>
        <location evidence="1">Cell envelope</location>
    </subcellularLocation>
</comment>
<evidence type="ECO:0000259" key="6">
    <source>
        <dbReference type="PROSITE" id="PS50857"/>
    </source>
</evidence>
<dbReference type="PANTHER" id="PTHR42838:SF2">
    <property type="entry name" value="NITROUS-OXIDE REDUCTASE"/>
    <property type="match status" value="1"/>
</dbReference>
<keyword evidence="5" id="KW-0472">Membrane</keyword>
<feature type="compositionally biased region" description="Low complexity" evidence="4">
    <location>
        <begin position="7"/>
        <end position="22"/>
    </location>
</feature>
<evidence type="ECO:0000256" key="3">
    <source>
        <dbReference type="ARBA" id="ARBA00023008"/>
    </source>
</evidence>
<keyword evidence="5" id="KW-0812">Transmembrane</keyword>
<feature type="transmembrane region" description="Helical" evidence="5">
    <location>
        <begin position="35"/>
        <end position="56"/>
    </location>
</feature>
<dbReference type="PANTHER" id="PTHR42838">
    <property type="entry name" value="CYTOCHROME C OXIDASE SUBUNIT II"/>
    <property type="match status" value="1"/>
</dbReference>
<keyword evidence="5" id="KW-1133">Transmembrane helix</keyword>
<gene>
    <name evidence="7" type="primary">cbaB</name>
    <name evidence="7" type="ORF">GCM10008961_22330</name>
</gene>
<keyword evidence="8" id="KW-1185">Reference proteome</keyword>
<dbReference type="InterPro" id="IPR034214">
    <property type="entry name" value="Ba3_CcO_II_C"/>
</dbReference>
<dbReference type="Gene3D" id="2.60.40.420">
    <property type="entry name" value="Cupredoxins - blue copper proteins"/>
    <property type="match status" value="1"/>
</dbReference>
<dbReference type="RefSeq" id="WP_229779382.1">
    <property type="nucleotide sequence ID" value="NZ_BMQO01000010.1"/>
</dbReference>
<keyword evidence="3" id="KW-0186">Copper</keyword>
<evidence type="ECO:0000256" key="5">
    <source>
        <dbReference type="SAM" id="Phobius"/>
    </source>
</evidence>
<comment type="caution">
    <text evidence="7">The sequence shown here is derived from an EMBL/GenBank/DDBJ whole genome shotgun (WGS) entry which is preliminary data.</text>
</comment>
<dbReference type="PROSITE" id="PS50857">
    <property type="entry name" value="COX2_CUA"/>
    <property type="match status" value="1"/>
</dbReference>
<protein>
    <submittedName>
        <fullName evidence="7">Cytochrome c oxidase subunit 2</fullName>
    </submittedName>
</protein>
<evidence type="ECO:0000313" key="7">
    <source>
        <dbReference type="EMBL" id="GGS30186.1"/>
    </source>
</evidence>
<dbReference type="InterPro" id="IPR051403">
    <property type="entry name" value="NosZ/Cyto_c_oxidase_sub2"/>
</dbReference>
<evidence type="ECO:0000256" key="1">
    <source>
        <dbReference type="ARBA" id="ARBA00004196"/>
    </source>
</evidence>
<dbReference type="InterPro" id="IPR001505">
    <property type="entry name" value="Copper_CuA"/>
</dbReference>
<keyword evidence="2" id="KW-0479">Metal-binding</keyword>
<dbReference type="EMBL" id="BMQO01000010">
    <property type="protein sequence ID" value="GGS30186.1"/>
    <property type="molecule type" value="Genomic_DNA"/>
</dbReference>
<reference evidence="8" key="1">
    <citation type="journal article" date="2019" name="Int. J. Syst. Evol. Microbiol.">
        <title>The Global Catalogue of Microorganisms (GCM) 10K type strain sequencing project: providing services to taxonomists for standard genome sequencing and annotation.</title>
        <authorList>
            <consortium name="The Broad Institute Genomics Platform"/>
            <consortium name="The Broad Institute Genome Sequencing Center for Infectious Disease"/>
            <person name="Wu L."/>
            <person name="Ma J."/>
        </authorList>
    </citation>
    <scope>NUCLEOTIDE SEQUENCE [LARGE SCALE GENOMIC DNA]</scope>
    <source>
        <strain evidence="8">JCM 31406</strain>
    </source>
</reference>
<feature type="domain" description="Cytochrome oxidase subunit II copper A binding" evidence="6">
    <location>
        <begin position="97"/>
        <end position="201"/>
    </location>
</feature>
<accession>A0ABQ2SKM6</accession>
<dbReference type="Proteomes" id="UP000620633">
    <property type="component" value="Unassembled WGS sequence"/>
</dbReference>
<sequence length="215" mass="22329">MTPPQEAPHAAPHAAPAGAPAGGLDHHTLERYETIWLGIALVMTVLLFTGVLGSMIGGTFPLLTAGAGGGHGAVIREGRLDPARLSATPFGTPGLVQTPQGLQAYIVARAFTFDPPVLRVPAGQKITLHVTATDVVHGFQVTGTNINAEILPGHVASFEVTFRHLGEQHVICNEYCGAGHQNMITRFIVEEPSSAPTSASTPAATPGTTPVKETP</sequence>
<dbReference type="CDD" id="cd13913">
    <property type="entry name" value="ba3_CcO_II_C"/>
    <property type="match status" value="1"/>
</dbReference>
<dbReference type="Pfam" id="PF00116">
    <property type="entry name" value="COX2"/>
    <property type="match status" value="1"/>
</dbReference>
<evidence type="ECO:0000256" key="2">
    <source>
        <dbReference type="ARBA" id="ARBA00022723"/>
    </source>
</evidence>
<dbReference type="InterPro" id="IPR008972">
    <property type="entry name" value="Cupredoxin"/>
</dbReference>
<proteinExistence type="predicted"/>
<dbReference type="PROSITE" id="PS00078">
    <property type="entry name" value="COX2"/>
    <property type="match status" value="1"/>
</dbReference>
<evidence type="ECO:0000256" key="4">
    <source>
        <dbReference type="SAM" id="MobiDB-lite"/>
    </source>
</evidence>